<feature type="transmembrane region" description="Helical" evidence="6">
    <location>
        <begin position="197"/>
        <end position="218"/>
    </location>
</feature>
<keyword evidence="4 6" id="KW-1133">Transmembrane helix</keyword>
<dbReference type="InterPro" id="IPR050833">
    <property type="entry name" value="Poly_Biosynth_Transport"/>
</dbReference>
<feature type="transmembrane region" description="Helical" evidence="6">
    <location>
        <begin position="128"/>
        <end position="150"/>
    </location>
</feature>
<comment type="caution">
    <text evidence="7">The sequence shown here is derived from an EMBL/GenBank/DDBJ whole genome shotgun (WGS) entry which is preliminary data.</text>
</comment>
<dbReference type="PANTHER" id="PTHR30250:SF28">
    <property type="entry name" value="POLYSACCHARIDE BIOSYNTHESIS PROTEIN"/>
    <property type="match status" value="1"/>
</dbReference>
<feature type="transmembrane region" description="Helical" evidence="6">
    <location>
        <begin position="29"/>
        <end position="51"/>
    </location>
</feature>
<organism evidence="7 8">
    <name type="scientific">Candidatus Woesebacteria bacterium GW2011_GWB1_41_10</name>
    <dbReference type="NCBI Taxonomy" id="1618577"/>
    <lineage>
        <taxon>Bacteria</taxon>
        <taxon>Candidatus Woeseibacteriota</taxon>
    </lineage>
</organism>
<keyword evidence="5 6" id="KW-0472">Membrane</keyword>
<protein>
    <submittedName>
        <fullName evidence="7">Polysaccharide biosynthesis protein</fullName>
    </submittedName>
</protein>
<dbReference type="AlphaFoldDB" id="A0A0G0UH86"/>
<feature type="transmembrane region" description="Helical" evidence="6">
    <location>
        <begin position="98"/>
        <end position="116"/>
    </location>
</feature>
<feature type="transmembrane region" description="Helical" evidence="6">
    <location>
        <begin position="367"/>
        <end position="385"/>
    </location>
</feature>
<evidence type="ECO:0000256" key="3">
    <source>
        <dbReference type="ARBA" id="ARBA00022692"/>
    </source>
</evidence>
<gene>
    <name evidence="7" type="ORF">UU32_C0001G0024</name>
</gene>
<dbReference type="Proteomes" id="UP000033858">
    <property type="component" value="Unassembled WGS sequence"/>
</dbReference>
<feature type="transmembrane region" description="Helical" evidence="6">
    <location>
        <begin position="269"/>
        <end position="291"/>
    </location>
</feature>
<dbReference type="PANTHER" id="PTHR30250">
    <property type="entry name" value="PST FAMILY PREDICTED COLANIC ACID TRANSPORTER"/>
    <property type="match status" value="1"/>
</dbReference>
<accession>A0A0G0UH86</accession>
<comment type="subcellular location">
    <subcellularLocation>
        <location evidence="1">Cell membrane</location>
        <topology evidence="1">Multi-pass membrane protein</topology>
    </subcellularLocation>
</comment>
<evidence type="ECO:0000256" key="2">
    <source>
        <dbReference type="ARBA" id="ARBA00022475"/>
    </source>
</evidence>
<dbReference type="GO" id="GO:0005886">
    <property type="term" value="C:plasma membrane"/>
    <property type="evidence" value="ECO:0007669"/>
    <property type="project" value="UniProtKB-SubCell"/>
</dbReference>
<feature type="transmembrane region" description="Helical" evidence="6">
    <location>
        <begin position="230"/>
        <end position="257"/>
    </location>
</feature>
<evidence type="ECO:0000256" key="5">
    <source>
        <dbReference type="ARBA" id="ARBA00023136"/>
    </source>
</evidence>
<dbReference type="EMBL" id="LCAE01000001">
    <property type="protein sequence ID" value="KKR88188.1"/>
    <property type="molecule type" value="Genomic_DNA"/>
</dbReference>
<feature type="transmembrane region" description="Helical" evidence="6">
    <location>
        <begin position="71"/>
        <end position="92"/>
    </location>
</feature>
<evidence type="ECO:0000256" key="1">
    <source>
        <dbReference type="ARBA" id="ARBA00004651"/>
    </source>
</evidence>
<evidence type="ECO:0000313" key="8">
    <source>
        <dbReference type="Proteomes" id="UP000033858"/>
    </source>
</evidence>
<evidence type="ECO:0000256" key="4">
    <source>
        <dbReference type="ARBA" id="ARBA00022989"/>
    </source>
</evidence>
<keyword evidence="2" id="KW-1003">Cell membrane</keyword>
<sequence>MVMNAVNYLYHIIMGRVLGPVDYGTLSSLYSILYLVGIVPTSTSVAIVKFISSVKNDTEVYSIYKALERFILRLSLALSLLLLITTPLTANFLQIKDVWSVASVSLILFLILILLLNQATSQGLLKFMGSVGPGLISSVVKLGLGLLLVILGWSVLGAMVGVIFGMFFAYLYSYFFLKKNMQETKIKPFHLGPFFKFALPSLLQALAFTSFFTVDVILAKHFLSPFEAGIYGALSTLGKIIFFAVSPIISTMFPIISGRASRQEEYGNILGLSLLAVVFLGGTVVFLYYLFPELAIGILYGKAYLVATSELFLMGLFVLFYSLSYFWVNFFLSVGDTKIIWVPLAVALVQIPALWKFHQNIREVVTVNLWLGVLLFLVIIGYVGYNSLKIKYGKR</sequence>
<feature type="transmembrane region" description="Helical" evidence="6">
    <location>
        <begin position="311"/>
        <end position="332"/>
    </location>
</feature>
<keyword evidence="3 6" id="KW-0812">Transmembrane</keyword>
<feature type="transmembrane region" description="Helical" evidence="6">
    <location>
        <begin position="339"/>
        <end position="355"/>
    </location>
</feature>
<evidence type="ECO:0000256" key="6">
    <source>
        <dbReference type="SAM" id="Phobius"/>
    </source>
</evidence>
<proteinExistence type="predicted"/>
<name>A0A0G0UH86_9BACT</name>
<dbReference type="InterPro" id="IPR002797">
    <property type="entry name" value="Polysacc_synth"/>
</dbReference>
<dbReference type="Pfam" id="PF01943">
    <property type="entry name" value="Polysacc_synt"/>
    <property type="match status" value="1"/>
</dbReference>
<feature type="transmembrane region" description="Helical" evidence="6">
    <location>
        <begin position="156"/>
        <end position="177"/>
    </location>
</feature>
<reference evidence="7 8" key="1">
    <citation type="journal article" date="2015" name="Nature">
        <title>rRNA introns, odd ribosomes, and small enigmatic genomes across a large radiation of phyla.</title>
        <authorList>
            <person name="Brown C.T."/>
            <person name="Hug L.A."/>
            <person name="Thomas B.C."/>
            <person name="Sharon I."/>
            <person name="Castelle C.J."/>
            <person name="Singh A."/>
            <person name="Wilkins M.J."/>
            <person name="Williams K.H."/>
            <person name="Banfield J.F."/>
        </authorList>
    </citation>
    <scope>NUCLEOTIDE SEQUENCE [LARGE SCALE GENOMIC DNA]</scope>
</reference>
<evidence type="ECO:0000313" key="7">
    <source>
        <dbReference type="EMBL" id="KKR88188.1"/>
    </source>
</evidence>